<gene>
    <name evidence="2" type="ORF">Salat_2545700</name>
</gene>
<dbReference type="EMBL" id="JACGWO010000010">
    <property type="protein sequence ID" value="KAK4417201.1"/>
    <property type="molecule type" value="Genomic_DNA"/>
</dbReference>
<organism evidence="2 3">
    <name type="scientific">Sesamum alatum</name>
    <dbReference type="NCBI Taxonomy" id="300844"/>
    <lineage>
        <taxon>Eukaryota</taxon>
        <taxon>Viridiplantae</taxon>
        <taxon>Streptophyta</taxon>
        <taxon>Embryophyta</taxon>
        <taxon>Tracheophyta</taxon>
        <taxon>Spermatophyta</taxon>
        <taxon>Magnoliopsida</taxon>
        <taxon>eudicotyledons</taxon>
        <taxon>Gunneridae</taxon>
        <taxon>Pentapetalae</taxon>
        <taxon>asterids</taxon>
        <taxon>lamiids</taxon>
        <taxon>Lamiales</taxon>
        <taxon>Pedaliaceae</taxon>
        <taxon>Sesamum</taxon>
    </lineage>
</organism>
<name>A0AAE2CCM4_9LAMI</name>
<keyword evidence="1" id="KW-0175">Coiled coil</keyword>
<reference evidence="2" key="1">
    <citation type="submission" date="2020-06" db="EMBL/GenBank/DDBJ databases">
        <authorList>
            <person name="Li T."/>
            <person name="Hu X."/>
            <person name="Zhang T."/>
            <person name="Song X."/>
            <person name="Zhang H."/>
            <person name="Dai N."/>
            <person name="Sheng W."/>
            <person name="Hou X."/>
            <person name="Wei L."/>
        </authorList>
    </citation>
    <scope>NUCLEOTIDE SEQUENCE</scope>
    <source>
        <strain evidence="2">3651</strain>
        <tissue evidence="2">Leaf</tissue>
    </source>
</reference>
<accession>A0AAE2CCM4</accession>
<evidence type="ECO:0000313" key="3">
    <source>
        <dbReference type="Proteomes" id="UP001293254"/>
    </source>
</evidence>
<evidence type="ECO:0000313" key="2">
    <source>
        <dbReference type="EMBL" id="KAK4417201.1"/>
    </source>
</evidence>
<keyword evidence="3" id="KW-1185">Reference proteome</keyword>
<dbReference type="AlphaFoldDB" id="A0AAE2CCM4"/>
<dbReference type="Proteomes" id="UP001293254">
    <property type="component" value="Unassembled WGS sequence"/>
</dbReference>
<proteinExistence type="predicted"/>
<reference evidence="2" key="2">
    <citation type="journal article" date="2024" name="Plant">
        <title>Genomic evolution and insights into agronomic trait innovations of Sesamum species.</title>
        <authorList>
            <person name="Miao H."/>
            <person name="Wang L."/>
            <person name="Qu L."/>
            <person name="Liu H."/>
            <person name="Sun Y."/>
            <person name="Le M."/>
            <person name="Wang Q."/>
            <person name="Wei S."/>
            <person name="Zheng Y."/>
            <person name="Lin W."/>
            <person name="Duan Y."/>
            <person name="Cao H."/>
            <person name="Xiong S."/>
            <person name="Wang X."/>
            <person name="Wei L."/>
            <person name="Li C."/>
            <person name="Ma Q."/>
            <person name="Ju M."/>
            <person name="Zhao R."/>
            <person name="Li G."/>
            <person name="Mu C."/>
            <person name="Tian Q."/>
            <person name="Mei H."/>
            <person name="Zhang T."/>
            <person name="Gao T."/>
            <person name="Zhang H."/>
        </authorList>
    </citation>
    <scope>NUCLEOTIDE SEQUENCE</scope>
    <source>
        <strain evidence="2">3651</strain>
    </source>
</reference>
<comment type="caution">
    <text evidence="2">The sequence shown here is derived from an EMBL/GenBank/DDBJ whole genome shotgun (WGS) entry which is preliminary data.</text>
</comment>
<sequence>MDEEGARARETEAKFREEIEALRNQLVEKEGQIVTLTIENEVVKASIVQDTRGREEGVVSGMTLYKESSEFETEVLHQGSSYYIDGFSTCLDQFKNLGNFLPGFDLSFLNVRADGFGNVEGESPSGEKIFLM</sequence>
<protein>
    <submittedName>
        <fullName evidence="2">Uncharacterized protein</fullName>
    </submittedName>
</protein>
<feature type="coiled-coil region" evidence="1">
    <location>
        <begin position="5"/>
        <end position="39"/>
    </location>
</feature>
<evidence type="ECO:0000256" key="1">
    <source>
        <dbReference type="SAM" id="Coils"/>
    </source>
</evidence>